<evidence type="ECO:0000256" key="1">
    <source>
        <dbReference type="ARBA" id="ARBA00004496"/>
    </source>
</evidence>
<feature type="domain" description="TROVE" evidence="7">
    <location>
        <begin position="20"/>
        <end position="329"/>
    </location>
</feature>
<dbReference type="EMBL" id="JBDPZC010000011">
    <property type="protein sequence ID" value="MEO3715009.1"/>
    <property type="molecule type" value="Genomic_DNA"/>
</dbReference>
<dbReference type="PROSITE" id="PS50988">
    <property type="entry name" value="TROVE"/>
    <property type="match status" value="1"/>
</dbReference>
<keyword evidence="5" id="KW-0694">RNA-binding</keyword>
<keyword evidence="3" id="KW-0963">Cytoplasm</keyword>
<name>A0ABV0GIY4_9BURK</name>
<dbReference type="SUPFAM" id="SSF140864">
    <property type="entry name" value="TROVE domain-like"/>
    <property type="match status" value="1"/>
</dbReference>
<dbReference type="InterPro" id="IPR056800">
    <property type="entry name" value="vWA_Ro60"/>
</dbReference>
<dbReference type="Gene3D" id="3.40.50.410">
    <property type="entry name" value="von Willebrand factor, type A domain"/>
    <property type="match status" value="1"/>
</dbReference>
<dbReference type="RefSeq" id="WP_347612228.1">
    <property type="nucleotide sequence ID" value="NZ_JBDPZC010000011.1"/>
</dbReference>
<keyword evidence="6" id="KW-0687">Ribonucleoprotein</keyword>
<dbReference type="Proteomes" id="UP001462640">
    <property type="component" value="Unassembled WGS sequence"/>
</dbReference>
<evidence type="ECO:0000256" key="5">
    <source>
        <dbReference type="ARBA" id="ARBA00022884"/>
    </source>
</evidence>
<dbReference type="InterPro" id="IPR040322">
    <property type="entry name" value="TROVE2"/>
</dbReference>
<evidence type="ECO:0000313" key="8">
    <source>
        <dbReference type="EMBL" id="MEO3715009.1"/>
    </source>
</evidence>
<evidence type="ECO:0000256" key="4">
    <source>
        <dbReference type="ARBA" id="ARBA00022723"/>
    </source>
</evidence>
<evidence type="ECO:0000313" key="9">
    <source>
        <dbReference type="Proteomes" id="UP001462640"/>
    </source>
</evidence>
<evidence type="ECO:0000256" key="3">
    <source>
        <dbReference type="ARBA" id="ARBA00022490"/>
    </source>
</evidence>
<comment type="similarity">
    <text evidence="2">Belongs to the Ro 60 kDa family.</text>
</comment>
<sequence length="524" mass="56402">MVNTQLFHTIKGALLPAATARNAQQAPAYAFSPRHQLAQLAATGCLSRTFYASAEDQLEQVLALTQQLEPAFVAKAAIYGRQSGHMKDLPALLAASLAQRDVALLSQVFSRVVDNGKMLRNFVQILRSGAVGRKSLGSRPKKLVQQWLLTATEKQLLNAAVGNTPSLADVVKMVHPKPAEAWRAAWFAWLIGRPFDEAALPPITQAFERFKRDSARGVAAEVPEVPFQMLTALALSAAQWAQIARQGSWQMVRQNLNTFARHGVFELPGMAEAVAAKLSDAQAVAKAKVMPYQLLSAFKAAGETVPASVREALQDAMELSLANVPALAGRVVVCPDVSGSMSSPVTGHRGSATSTTRCIDLAALVAAAVLRKNRQARVLPFEQDVVKLSLNARDSVMSNAQALARIGGGGTNCSAPLALLNQERAAVDVVILVSDNESWVDARRHGATQTLREWEVLKQRNPQARLVCIDIQPSASTQAAERRDILNVGGFSDAVFTMVARFAAGTMDAEHWVGEIERMPLAAQ</sequence>
<evidence type="ECO:0000256" key="2">
    <source>
        <dbReference type="ARBA" id="ARBA00007814"/>
    </source>
</evidence>
<dbReference type="PANTHER" id="PTHR14202:SF0">
    <property type="entry name" value="RNA-BINDING PROTEIN RO60"/>
    <property type="match status" value="1"/>
</dbReference>
<keyword evidence="4" id="KW-0479">Metal-binding</keyword>
<dbReference type="SUPFAM" id="SSF53300">
    <property type="entry name" value="vWA-like"/>
    <property type="match status" value="1"/>
</dbReference>
<dbReference type="Pfam" id="PF25045">
    <property type="entry name" value="vWA_Ro60"/>
    <property type="match status" value="1"/>
</dbReference>
<organism evidence="8 9">
    <name type="scientific">Roseateles flavus</name>
    <dbReference type="NCBI Taxonomy" id="3149041"/>
    <lineage>
        <taxon>Bacteria</taxon>
        <taxon>Pseudomonadati</taxon>
        <taxon>Pseudomonadota</taxon>
        <taxon>Betaproteobacteria</taxon>
        <taxon>Burkholderiales</taxon>
        <taxon>Sphaerotilaceae</taxon>
        <taxon>Roseateles</taxon>
    </lineage>
</organism>
<dbReference type="InterPro" id="IPR036465">
    <property type="entry name" value="vWFA_dom_sf"/>
</dbReference>
<protein>
    <submittedName>
        <fullName evidence="8">RNA-binding protein</fullName>
    </submittedName>
</protein>
<keyword evidence="9" id="KW-1185">Reference proteome</keyword>
<proteinExistence type="inferred from homology"/>
<evidence type="ECO:0000259" key="7">
    <source>
        <dbReference type="PROSITE" id="PS50988"/>
    </source>
</evidence>
<accession>A0ABV0GIY4</accession>
<gene>
    <name evidence="8" type="ORF">ABDJ40_19765</name>
</gene>
<evidence type="ECO:0000256" key="6">
    <source>
        <dbReference type="ARBA" id="ARBA00023274"/>
    </source>
</evidence>
<comment type="caution">
    <text evidence="8">The sequence shown here is derived from an EMBL/GenBank/DDBJ whole genome shotgun (WGS) entry which is preliminary data.</text>
</comment>
<dbReference type="InterPro" id="IPR037214">
    <property type="entry name" value="TROVE_dom_sf"/>
</dbReference>
<reference evidence="8 9" key="1">
    <citation type="submission" date="2024-05" db="EMBL/GenBank/DDBJ databases">
        <title>Roseateles sp. 2.12 16S ribosomal RNA gene Genome sequencing and assembly.</title>
        <authorList>
            <person name="Woo H."/>
        </authorList>
    </citation>
    <scope>NUCLEOTIDE SEQUENCE [LARGE SCALE GENOMIC DNA]</scope>
    <source>
        <strain evidence="8 9">2.12</strain>
    </source>
</reference>
<dbReference type="PANTHER" id="PTHR14202">
    <property type="entry name" value="60 KDA RIBONUCLEOPROTEIN SSA/RO"/>
    <property type="match status" value="1"/>
</dbReference>
<dbReference type="InterPro" id="IPR008858">
    <property type="entry name" value="TROVE_dom"/>
</dbReference>
<comment type="subcellular location">
    <subcellularLocation>
        <location evidence="1">Cytoplasm</location>
    </subcellularLocation>
</comment>